<keyword evidence="2" id="KW-1185">Reference proteome</keyword>
<protein>
    <submittedName>
        <fullName evidence="1">Uncharacterized protein</fullName>
    </submittedName>
</protein>
<evidence type="ECO:0000313" key="2">
    <source>
        <dbReference type="Proteomes" id="UP000287872"/>
    </source>
</evidence>
<gene>
    <name evidence="1" type="ORF">Ctaglu_33290</name>
</gene>
<evidence type="ECO:0000313" key="1">
    <source>
        <dbReference type="EMBL" id="GCD11706.1"/>
    </source>
</evidence>
<accession>A0A401UQA9</accession>
<organism evidence="1 2">
    <name type="scientific">Clostridium tagluense</name>
    <dbReference type="NCBI Taxonomy" id="360422"/>
    <lineage>
        <taxon>Bacteria</taxon>
        <taxon>Bacillati</taxon>
        <taxon>Bacillota</taxon>
        <taxon>Clostridia</taxon>
        <taxon>Eubacteriales</taxon>
        <taxon>Clostridiaceae</taxon>
        <taxon>Clostridium</taxon>
    </lineage>
</organism>
<comment type="caution">
    <text evidence="1">The sequence shown here is derived from an EMBL/GenBank/DDBJ whole genome shotgun (WGS) entry which is preliminary data.</text>
</comment>
<proteinExistence type="predicted"/>
<name>A0A401UQA9_9CLOT</name>
<dbReference type="EMBL" id="BHYK01000021">
    <property type="protein sequence ID" value="GCD11706.1"/>
    <property type="molecule type" value="Genomic_DNA"/>
</dbReference>
<dbReference type="RefSeq" id="WP_185732765.1">
    <property type="nucleotide sequence ID" value="NZ_BHYK01000021.1"/>
</dbReference>
<reference evidence="1 2" key="1">
    <citation type="submission" date="2018-11" db="EMBL/GenBank/DDBJ databases">
        <title>Genome sequencing and assembly of Clostridium tagluense strain A121.</title>
        <authorList>
            <person name="Murakami T."/>
            <person name="Segawa T."/>
            <person name="Shcherbakova V.A."/>
            <person name="Mori H."/>
            <person name="Yoshimura Y."/>
        </authorList>
    </citation>
    <scope>NUCLEOTIDE SEQUENCE [LARGE SCALE GENOMIC DNA]</scope>
    <source>
        <strain evidence="1 2">A121</strain>
    </source>
</reference>
<dbReference type="Proteomes" id="UP000287872">
    <property type="component" value="Unassembled WGS sequence"/>
</dbReference>
<sequence>MKKLYKFYSSCNTSGSVEGIFIADEKIIKSAIGCNVWFGELLGKNSNIYGTLEKEDLTIINVSDITINEMEEVLGTNISGYNPLDYITYICSRCAKKFSVKEATFYMNKEGNIICHECLTDGEKDIFEEI</sequence>
<dbReference type="AlphaFoldDB" id="A0A401UQA9"/>